<sequence>MSKMNRKVFKFNQEDILEILTEHIAEENGFDTWQSKAILLGLPDKDIRLIAIIGEDDDDDISDIDLHEIDMNMDYNGSHSEIDEGFYFNPNDKK</sequence>
<evidence type="ECO:0000313" key="2">
    <source>
        <dbReference type="Proteomes" id="UP000006691"/>
    </source>
</evidence>
<dbReference type="STRING" id="1002809.SSIL_2811"/>
<dbReference type="HOGENOM" id="CLU_2384594_0_0_9"/>
<dbReference type="EMBL" id="AP012157">
    <property type="protein sequence ID" value="BAK17234.1"/>
    <property type="molecule type" value="Genomic_DNA"/>
</dbReference>
<keyword evidence="2" id="KW-1185">Reference proteome</keyword>
<dbReference type="KEGG" id="siv:SSIL_2811"/>
<protein>
    <submittedName>
        <fullName evidence="1">Enoyl-CoA hydratase/carnithine racemase</fullName>
    </submittedName>
</protein>
<evidence type="ECO:0000313" key="1">
    <source>
        <dbReference type="EMBL" id="BAK17234.1"/>
    </source>
</evidence>
<dbReference type="eggNOG" id="COG3209">
    <property type="taxonomic scope" value="Bacteria"/>
</dbReference>
<organism evidence="1 2">
    <name type="scientific">Solibacillus silvestris (strain StLB046)</name>
    <name type="common">Bacillus silvestris</name>
    <dbReference type="NCBI Taxonomy" id="1002809"/>
    <lineage>
        <taxon>Bacteria</taxon>
        <taxon>Bacillati</taxon>
        <taxon>Bacillota</taxon>
        <taxon>Bacilli</taxon>
        <taxon>Bacillales</taxon>
        <taxon>Caryophanaceae</taxon>
        <taxon>Solibacillus</taxon>
    </lineage>
</organism>
<reference evidence="1 2" key="2">
    <citation type="journal article" date="2012" name="J. Biosci. Bioeng.">
        <title>Complete genome sequence and characterization of the N-acylhomoserine lactone-degrading gene of the potato leaf-associated Solibacillus silvestris.</title>
        <authorList>
            <person name="Morohoshi T."/>
            <person name="Tominaga Y."/>
            <person name="Someya N."/>
            <person name="Ikeda T."/>
        </authorList>
    </citation>
    <scope>NUCLEOTIDE SEQUENCE [LARGE SCALE GENOMIC DNA]</scope>
    <source>
        <strain evidence="1 2">StLB046</strain>
    </source>
</reference>
<dbReference type="AlphaFoldDB" id="F2FAR8"/>
<name>F2FAR8_SOLSS</name>
<gene>
    <name evidence="1" type="ordered locus">SSIL_2811</name>
</gene>
<dbReference type="Proteomes" id="UP000006691">
    <property type="component" value="Chromosome"/>
</dbReference>
<accession>F2FAR8</accession>
<dbReference type="PATRIC" id="fig|1002809.3.peg.2834"/>
<proteinExistence type="predicted"/>
<dbReference type="RefSeq" id="WP_014824371.1">
    <property type="nucleotide sequence ID" value="NC_018065.1"/>
</dbReference>
<reference evidence="2" key="1">
    <citation type="submission" date="2011-04" db="EMBL/GenBank/DDBJ databases">
        <title>Genome sequence of Solibacillus silvestris StLB046.</title>
        <authorList>
            <person name="Morohoshi T."/>
            <person name="Someya N."/>
            <person name="Ikeda T."/>
        </authorList>
    </citation>
    <scope>NUCLEOTIDE SEQUENCE [LARGE SCALE GENOMIC DNA]</scope>
    <source>
        <strain evidence="2">StLB046</strain>
    </source>
</reference>